<dbReference type="InterPro" id="IPR050468">
    <property type="entry name" value="Cuticle_Struct_Prot"/>
</dbReference>
<evidence type="ECO:0000256" key="1">
    <source>
        <dbReference type="PROSITE-ProRule" id="PRU00497"/>
    </source>
</evidence>
<comment type="caution">
    <text evidence="3">The sequence shown here is derived from an EMBL/GenBank/DDBJ whole genome shotgun (WGS) entry which is preliminary data.</text>
</comment>
<dbReference type="Proteomes" id="UP001162162">
    <property type="component" value="Unassembled WGS sequence"/>
</dbReference>
<feature type="compositionally biased region" description="Low complexity" evidence="2">
    <location>
        <begin position="187"/>
        <end position="196"/>
    </location>
</feature>
<dbReference type="GO" id="GO:0008010">
    <property type="term" value="F:structural constituent of chitin-based larval cuticle"/>
    <property type="evidence" value="ECO:0007669"/>
    <property type="project" value="TreeGrafter"/>
</dbReference>
<feature type="compositionally biased region" description="Acidic residues" evidence="2">
    <location>
        <begin position="283"/>
        <end position="292"/>
    </location>
</feature>
<dbReference type="PANTHER" id="PTHR10380">
    <property type="entry name" value="CUTICLE PROTEIN"/>
    <property type="match status" value="1"/>
</dbReference>
<accession>A0AAV8Y957</accession>
<feature type="compositionally biased region" description="Basic and acidic residues" evidence="2">
    <location>
        <begin position="267"/>
        <end position="282"/>
    </location>
</feature>
<dbReference type="InterPro" id="IPR000618">
    <property type="entry name" value="Insect_cuticle"/>
</dbReference>
<protein>
    <submittedName>
        <fullName evidence="3">Uncharacterized protein</fullName>
    </submittedName>
</protein>
<dbReference type="PANTHER" id="PTHR10380:SF2">
    <property type="entry name" value="AGAP003037-PA"/>
    <property type="match status" value="1"/>
</dbReference>
<feature type="compositionally biased region" description="Low complexity" evidence="2">
    <location>
        <begin position="147"/>
        <end position="164"/>
    </location>
</feature>
<feature type="region of interest" description="Disordered" evidence="2">
    <location>
        <begin position="38"/>
        <end position="317"/>
    </location>
</feature>
<name>A0AAV8Y957_9CUCU</name>
<evidence type="ECO:0000313" key="3">
    <source>
        <dbReference type="EMBL" id="KAJ8947075.1"/>
    </source>
</evidence>
<sequence>MTSENKCPFKNISLHFVEAQLPPRPLSIPGAVLVQGSRPAPLRRISPDFGGGAPRPRRPPPNALPVPVREVRPVIEEEEGDELPPHSSSNFDAEVNKLGISALTSAARQAAAEDQEGERRATLAAALQARAADQIRERPAEAPPRPLAAARPVPQAAPRPVQRPVIRQEIDDEEDQQLRQPARKARPQVPQQQFRPAPAPRPKPQFEEDDDAVRRKKPQVQILRKYRTDNEDGSISWGFENDDGTFKEETLGTDCMTRGKYGYVDPDGVRREYTYETGNKCDPEDEDPEEEPVIQPKRPQNIGKPQPQFRPPSGGQY</sequence>
<gene>
    <name evidence="3" type="ORF">NQ318_019970</name>
</gene>
<feature type="compositionally biased region" description="Low complexity" evidence="2">
    <location>
        <begin position="122"/>
        <end position="132"/>
    </location>
</feature>
<evidence type="ECO:0000313" key="4">
    <source>
        <dbReference type="Proteomes" id="UP001162162"/>
    </source>
</evidence>
<evidence type="ECO:0000256" key="2">
    <source>
        <dbReference type="SAM" id="MobiDB-lite"/>
    </source>
</evidence>
<feature type="compositionally biased region" description="Low complexity" evidence="2">
    <location>
        <begin position="102"/>
        <end position="112"/>
    </location>
</feature>
<dbReference type="GO" id="GO:0062129">
    <property type="term" value="C:chitin-based extracellular matrix"/>
    <property type="evidence" value="ECO:0007669"/>
    <property type="project" value="TreeGrafter"/>
</dbReference>
<dbReference type="EMBL" id="JAPWTK010000170">
    <property type="protein sequence ID" value="KAJ8947075.1"/>
    <property type="molecule type" value="Genomic_DNA"/>
</dbReference>
<dbReference type="Pfam" id="PF00379">
    <property type="entry name" value="Chitin_bind_4"/>
    <property type="match status" value="1"/>
</dbReference>
<proteinExistence type="predicted"/>
<keyword evidence="4" id="KW-1185">Reference proteome</keyword>
<reference evidence="3" key="1">
    <citation type="journal article" date="2023" name="Insect Mol. Biol.">
        <title>Genome sequencing provides insights into the evolution of gene families encoding plant cell wall-degrading enzymes in longhorned beetles.</title>
        <authorList>
            <person name="Shin N.R."/>
            <person name="Okamura Y."/>
            <person name="Kirsch R."/>
            <person name="Pauchet Y."/>
        </authorList>
    </citation>
    <scope>NUCLEOTIDE SEQUENCE</scope>
    <source>
        <strain evidence="3">AMC_N1</strain>
    </source>
</reference>
<organism evidence="3 4">
    <name type="scientific">Aromia moschata</name>
    <dbReference type="NCBI Taxonomy" id="1265417"/>
    <lineage>
        <taxon>Eukaryota</taxon>
        <taxon>Metazoa</taxon>
        <taxon>Ecdysozoa</taxon>
        <taxon>Arthropoda</taxon>
        <taxon>Hexapoda</taxon>
        <taxon>Insecta</taxon>
        <taxon>Pterygota</taxon>
        <taxon>Neoptera</taxon>
        <taxon>Endopterygota</taxon>
        <taxon>Coleoptera</taxon>
        <taxon>Polyphaga</taxon>
        <taxon>Cucujiformia</taxon>
        <taxon>Chrysomeloidea</taxon>
        <taxon>Cerambycidae</taxon>
        <taxon>Cerambycinae</taxon>
        <taxon>Callichromatini</taxon>
        <taxon>Aromia</taxon>
    </lineage>
</organism>
<keyword evidence="1" id="KW-0193">Cuticle</keyword>
<dbReference type="PROSITE" id="PS51155">
    <property type="entry name" value="CHIT_BIND_RR_2"/>
    <property type="match status" value="1"/>
</dbReference>
<dbReference type="AlphaFoldDB" id="A0AAV8Y957"/>